<feature type="transmembrane region" description="Helical" evidence="1">
    <location>
        <begin position="181"/>
        <end position="202"/>
    </location>
</feature>
<dbReference type="EMBL" id="PEYT01000010">
    <property type="protein sequence ID" value="PIS23169.1"/>
    <property type="molecule type" value="Genomic_DNA"/>
</dbReference>
<feature type="transmembrane region" description="Helical" evidence="1">
    <location>
        <begin position="208"/>
        <end position="230"/>
    </location>
</feature>
<gene>
    <name evidence="2" type="ORF">COT49_01580</name>
</gene>
<reference evidence="3" key="1">
    <citation type="submission" date="2017-09" db="EMBL/GenBank/DDBJ databases">
        <title>Depth-based differentiation of microbial function through sediment-hosted aquifers and enrichment of novel symbionts in the deep terrestrial subsurface.</title>
        <authorList>
            <person name="Probst A.J."/>
            <person name="Ladd B."/>
            <person name="Jarett J.K."/>
            <person name="Geller-Mcgrath D.E."/>
            <person name="Sieber C.M.K."/>
            <person name="Emerson J.B."/>
            <person name="Anantharaman K."/>
            <person name="Thomas B.C."/>
            <person name="Malmstrom R."/>
            <person name="Stieglmeier M."/>
            <person name="Klingl A."/>
            <person name="Woyke T."/>
            <person name="Ryan C.M."/>
            <person name="Banfield J.F."/>
        </authorList>
    </citation>
    <scope>NUCLEOTIDE SEQUENCE [LARGE SCALE GENOMIC DNA]</scope>
</reference>
<evidence type="ECO:0000313" key="2">
    <source>
        <dbReference type="EMBL" id="PIS23169.1"/>
    </source>
</evidence>
<feature type="transmembrane region" description="Helical" evidence="1">
    <location>
        <begin position="9"/>
        <end position="29"/>
    </location>
</feature>
<feature type="transmembrane region" description="Helical" evidence="1">
    <location>
        <begin position="64"/>
        <end position="83"/>
    </location>
</feature>
<accession>A0A2H0XG97</accession>
<sequence>MKYLHDKRVGFGIASAVFTVTVVACFLTPPEVKLQGVGIGIIVALLASLAAVRYSFTVKGFWRPLPILFLLVISSFFFSYFYQNLNIKFILFLSVFSGALNYIMLLASNVFVVSVEKGSDIPLTAPARTFMLLLCQHIIFISSVIIFKVPVPFYVQLPVFFITIFILAKSNFSLQKINQRFLWESFFVAMFLSQAYFCLAFVRTEDIFRALVLVAGFYVCINAFETLANFSFRKKQVLEYVGIFLALAVMILFV</sequence>
<feature type="transmembrane region" description="Helical" evidence="1">
    <location>
        <begin position="89"/>
        <end position="115"/>
    </location>
</feature>
<dbReference type="PROSITE" id="PS51257">
    <property type="entry name" value="PROKAR_LIPOPROTEIN"/>
    <property type="match status" value="1"/>
</dbReference>
<protein>
    <submittedName>
        <fullName evidence="2">Uncharacterized protein</fullName>
    </submittedName>
</protein>
<organism evidence="2 3">
    <name type="scientific">candidate division WWE3 bacterium CG08_land_8_20_14_0_20_40_13</name>
    <dbReference type="NCBI Taxonomy" id="1975084"/>
    <lineage>
        <taxon>Bacteria</taxon>
        <taxon>Katanobacteria</taxon>
    </lineage>
</organism>
<dbReference type="Proteomes" id="UP000230340">
    <property type="component" value="Unassembled WGS sequence"/>
</dbReference>
<feature type="transmembrane region" description="Helical" evidence="1">
    <location>
        <begin position="153"/>
        <end position="169"/>
    </location>
</feature>
<feature type="transmembrane region" description="Helical" evidence="1">
    <location>
        <begin position="237"/>
        <end position="253"/>
    </location>
</feature>
<feature type="transmembrane region" description="Helical" evidence="1">
    <location>
        <begin position="35"/>
        <end position="52"/>
    </location>
</feature>
<keyword evidence="1" id="KW-1133">Transmembrane helix</keyword>
<comment type="caution">
    <text evidence="2">The sequence shown here is derived from an EMBL/GenBank/DDBJ whole genome shotgun (WGS) entry which is preliminary data.</text>
</comment>
<keyword evidence="1" id="KW-0472">Membrane</keyword>
<keyword evidence="1" id="KW-0812">Transmembrane</keyword>
<name>A0A2H0XG97_UNCKA</name>
<evidence type="ECO:0000256" key="1">
    <source>
        <dbReference type="SAM" id="Phobius"/>
    </source>
</evidence>
<proteinExistence type="predicted"/>
<evidence type="ECO:0000313" key="3">
    <source>
        <dbReference type="Proteomes" id="UP000230340"/>
    </source>
</evidence>
<dbReference type="AlphaFoldDB" id="A0A2H0XG97"/>